<protein>
    <submittedName>
        <fullName evidence="2">Uncharacterized protein</fullName>
    </submittedName>
</protein>
<dbReference type="Proteomes" id="UP000177263">
    <property type="component" value="Unassembled WGS sequence"/>
</dbReference>
<gene>
    <name evidence="2" type="ORF">A2801_04230</name>
</gene>
<keyword evidence="1" id="KW-1133">Transmembrane helix</keyword>
<keyword evidence="1" id="KW-0472">Membrane</keyword>
<organism evidence="2 3">
    <name type="scientific">Candidatus Woesebacteria bacterium RIFCSPHIGHO2_01_FULL_41_10</name>
    <dbReference type="NCBI Taxonomy" id="1802500"/>
    <lineage>
        <taxon>Bacteria</taxon>
        <taxon>Candidatus Woeseibacteriota</taxon>
    </lineage>
</organism>
<evidence type="ECO:0000313" key="2">
    <source>
        <dbReference type="EMBL" id="OGM28208.1"/>
    </source>
</evidence>
<feature type="transmembrane region" description="Helical" evidence="1">
    <location>
        <begin position="105"/>
        <end position="127"/>
    </location>
</feature>
<evidence type="ECO:0000256" key="1">
    <source>
        <dbReference type="SAM" id="Phobius"/>
    </source>
</evidence>
<proteinExistence type="predicted"/>
<evidence type="ECO:0000313" key="3">
    <source>
        <dbReference type="Proteomes" id="UP000177263"/>
    </source>
</evidence>
<dbReference type="AlphaFoldDB" id="A0A1F7YNN4"/>
<accession>A0A1F7YNN4</accession>
<dbReference type="EMBL" id="MGGM01000033">
    <property type="protein sequence ID" value="OGM28208.1"/>
    <property type="molecule type" value="Genomic_DNA"/>
</dbReference>
<feature type="transmembrane region" description="Helical" evidence="1">
    <location>
        <begin position="37"/>
        <end position="54"/>
    </location>
</feature>
<comment type="caution">
    <text evidence="2">The sequence shown here is derived from an EMBL/GenBank/DDBJ whole genome shotgun (WGS) entry which is preliminary data.</text>
</comment>
<reference evidence="2 3" key="1">
    <citation type="journal article" date="2016" name="Nat. Commun.">
        <title>Thousands of microbial genomes shed light on interconnected biogeochemical processes in an aquifer system.</title>
        <authorList>
            <person name="Anantharaman K."/>
            <person name="Brown C.T."/>
            <person name="Hug L.A."/>
            <person name="Sharon I."/>
            <person name="Castelle C.J."/>
            <person name="Probst A.J."/>
            <person name="Thomas B.C."/>
            <person name="Singh A."/>
            <person name="Wilkins M.J."/>
            <person name="Karaoz U."/>
            <person name="Brodie E.L."/>
            <person name="Williams K.H."/>
            <person name="Hubbard S.S."/>
            <person name="Banfield J.F."/>
        </authorList>
    </citation>
    <scope>NUCLEOTIDE SEQUENCE [LARGE SCALE GENOMIC DNA]</scope>
</reference>
<name>A0A1F7YNN4_9BACT</name>
<keyword evidence="1" id="KW-0812">Transmembrane</keyword>
<feature type="transmembrane region" description="Helical" evidence="1">
    <location>
        <begin position="74"/>
        <end position="93"/>
    </location>
</feature>
<feature type="transmembrane region" description="Helical" evidence="1">
    <location>
        <begin position="12"/>
        <end position="31"/>
    </location>
</feature>
<sequence length="143" mass="16620">MDILYVYFRVRRIIGVISLVIPVLMLIPILVSEANSAYGIYTVFMIAWSCLSTFTKLNQTFTKPSDATKQTGLLSGVAVIAWIVAVVVIQFSGAEYNPQLLEVRWLFNLWFFGWFFVDIIDTTMLIWNRYLPKPKRKRITTEW</sequence>